<dbReference type="Proteomes" id="UP000801864">
    <property type="component" value="Unassembled WGS sequence"/>
</dbReference>
<evidence type="ECO:0000313" key="1">
    <source>
        <dbReference type="EMBL" id="KAF3075225.1"/>
    </source>
</evidence>
<dbReference type="EMBL" id="QLNT01000003">
    <property type="protein sequence ID" value="KAF3075225.1"/>
    <property type="molecule type" value="Genomic_DNA"/>
</dbReference>
<gene>
    <name evidence="1" type="ORF">CFAM422_002485</name>
</gene>
<name>A0A9P5CF43_9HYPO</name>
<organism evidence="1 2">
    <name type="scientific">Trichoderma lentiforme</name>
    <dbReference type="NCBI Taxonomy" id="1567552"/>
    <lineage>
        <taxon>Eukaryota</taxon>
        <taxon>Fungi</taxon>
        <taxon>Dikarya</taxon>
        <taxon>Ascomycota</taxon>
        <taxon>Pezizomycotina</taxon>
        <taxon>Sordariomycetes</taxon>
        <taxon>Hypocreomycetidae</taxon>
        <taxon>Hypocreales</taxon>
        <taxon>Hypocreaceae</taxon>
        <taxon>Trichoderma</taxon>
    </lineage>
</organism>
<evidence type="ECO:0000313" key="2">
    <source>
        <dbReference type="Proteomes" id="UP000801864"/>
    </source>
</evidence>
<sequence>MDRACESPPICVPGLEADHDAISSSSSFAPCATASPTGATVPPFGQRSSLVCVAAYMQTGRADSSVYRQDTLYWPNNLVVKFGCWTILSMTAALYKQIKDVQMSGSEAVNAHLLNLGPYPGGPSLRTWDTCLNPRPPTGNPVRESIRWQRSLVDLPARFVAVHLTSLNAVGLAERHSA</sequence>
<accession>A0A9P5CF43</accession>
<proteinExistence type="predicted"/>
<comment type="caution">
    <text evidence="1">The sequence shown here is derived from an EMBL/GenBank/DDBJ whole genome shotgun (WGS) entry which is preliminary data.</text>
</comment>
<protein>
    <submittedName>
        <fullName evidence="1">Uncharacterized protein</fullName>
    </submittedName>
</protein>
<reference evidence="1 2" key="1">
    <citation type="submission" date="2018-06" db="EMBL/GenBank/DDBJ databases">
        <title>Genome analysis of cellulolytic fungus Trichoderma lentiforme CFAM-422.</title>
        <authorList>
            <person name="Steindorff A.S."/>
            <person name="Formighieri E.F."/>
            <person name="Midorikawa G.E.O."/>
            <person name="Tamietti M.S."/>
            <person name="Ramos E.Z."/>
            <person name="Silva A.S."/>
            <person name="Bon E.P.S."/>
            <person name="Mendes T.D."/>
            <person name="Damaso M.C.T."/>
            <person name="Favaro L.C.L."/>
        </authorList>
    </citation>
    <scope>NUCLEOTIDE SEQUENCE [LARGE SCALE GENOMIC DNA]</scope>
    <source>
        <strain evidence="1 2">CFAM-422</strain>
    </source>
</reference>
<keyword evidence="2" id="KW-1185">Reference proteome</keyword>
<dbReference type="AlphaFoldDB" id="A0A9P5CF43"/>